<dbReference type="SUPFAM" id="SSF48726">
    <property type="entry name" value="Immunoglobulin"/>
    <property type="match status" value="1"/>
</dbReference>
<evidence type="ECO:0000313" key="5">
    <source>
        <dbReference type="EMBL" id="KAK7832396.1"/>
    </source>
</evidence>
<protein>
    <recommendedName>
        <fullName evidence="4">Immunoglobulin V-set domain-containing protein</fullName>
    </recommendedName>
</protein>
<dbReference type="InterPro" id="IPR036179">
    <property type="entry name" value="Ig-like_dom_sf"/>
</dbReference>
<dbReference type="GO" id="GO:0005576">
    <property type="term" value="C:extracellular region"/>
    <property type="evidence" value="ECO:0007669"/>
    <property type="project" value="UniProtKB-ARBA"/>
</dbReference>
<organism evidence="5 6">
    <name type="scientific">Myodes glareolus</name>
    <name type="common">Bank vole</name>
    <name type="synonym">Clethrionomys glareolus</name>
    <dbReference type="NCBI Taxonomy" id="447135"/>
    <lineage>
        <taxon>Eukaryota</taxon>
        <taxon>Metazoa</taxon>
        <taxon>Chordata</taxon>
        <taxon>Craniata</taxon>
        <taxon>Vertebrata</taxon>
        <taxon>Euteleostomi</taxon>
        <taxon>Mammalia</taxon>
        <taxon>Eutheria</taxon>
        <taxon>Euarchontoglires</taxon>
        <taxon>Glires</taxon>
        <taxon>Rodentia</taxon>
        <taxon>Myomorpha</taxon>
        <taxon>Muroidea</taxon>
        <taxon>Cricetidae</taxon>
        <taxon>Arvicolinae</taxon>
        <taxon>Myodes</taxon>
    </lineage>
</organism>
<dbReference type="Proteomes" id="UP001488838">
    <property type="component" value="Unassembled WGS sequence"/>
</dbReference>
<accession>A0AAW0K1M7</accession>
<dbReference type="InterPro" id="IPR013783">
    <property type="entry name" value="Ig-like_fold"/>
</dbReference>
<keyword evidence="1" id="KW-0391">Immunity</keyword>
<dbReference type="GO" id="GO:0002250">
    <property type="term" value="P:adaptive immune response"/>
    <property type="evidence" value="ECO:0007669"/>
    <property type="project" value="UniProtKB-KW"/>
</dbReference>
<evidence type="ECO:0000256" key="1">
    <source>
        <dbReference type="ARBA" id="ARBA00022859"/>
    </source>
</evidence>
<reference evidence="5 6" key="1">
    <citation type="journal article" date="2023" name="bioRxiv">
        <title>Conserved and derived expression patterns and positive selection on dental genes reveal complex evolutionary context of ever-growing rodent molars.</title>
        <authorList>
            <person name="Calamari Z.T."/>
            <person name="Song A."/>
            <person name="Cohen E."/>
            <person name="Akter M."/>
            <person name="Roy R.D."/>
            <person name="Hallikas O."/>
            <person name="Christensen M.M."/>
            <person name="Li P."/>
            <person name="Marangoni P."/>
            <person name="Jernvall J."/>
            <person name="Klein O.D."/>
        </authorList>
    </citation>
    <scope>NUCLEOTIDE SEQUENCE [LARGE SCALE GENOMIC DNA]</scope>
    <source>
        <strain evidence="5">V071</strain>
    </source>
</reference>
<dbReference type="InterPro" id="IPR013106">
    <property type="entry name" value="Ig_V-set"/>
</dbReference>
<evidence type="ECO:0000259" key="4">
    <source>
        <dbReference type="SMART" id="SM00406"/>
    </source>
</evidence>
<keyword evidence="2" id="KW-1064">Adaptive immunity</keyword>
<dbReference type="EMBL" id="JBBHLL010000010">
    <property type="protein sequence ID" value="KAK7832396.1"/>
    <property type="molecule type" value="Genomic_DNA"/>
</dbReference>
<keyword evidence="6" id="KW-1185">Reference proteome</keyword>
<dbReference type="GO" id="GO:0019814">
    <property type="term" value="C:immunoglobulin complex"/>
    <property type="evidence" value="ECO:0007669"/>
    <property type="project" value="UniProtKB-KW"/>
</dbReference>
<feature type="domain" description="Immunoglobulin V-set" evidence="4">
    <location>
        <begin position="2"/>
        <end position="66"/>
    </location>
</feature>
<evidence type="ECO:0000256" key="3">
    <source>
        <dbReference type="ARBA" id="ARBA00043265"/>
    </source>
</evidence>
<name>A0AAW0K1M7_MYOGA</name>
<gene>
    <name evidence="5" type="ORF">U0070_011844</name>
</gene>
<dbReference type="Pfam" id="PF07686">
    <property type="entry name" value="V-set"/>
    <property type="match status" value="1"/>
</dbReference>
<evidence type="ECO:0000256" key="2">
    <source>
        <dbReference type="ARBA" id="ARBA00023130"/>
    </source>
</evidence>
<dbReference type="AlphaFoldDB" id="A0AAW0K1M7"/>
<comment type="caution">
    <text evidence="5">The sequence shown here is derived from an EMBL/GenBank/DDBJ whole genome shotgun (WGS) entry which is preliminary data.</text>
</comment>
<proteinExistence type="predicted"/>
<dbReference type="InterPro" id="IPR050199">
    <property type="entry name" value="IgHV"/>
</dbReference>
<evidence type="ECO:0000313" key="6">
    <source>
        <dbReference type="Proteomes" id="UP001488838"/>
    </source>
</evidence>
<keyword evidence="3" id="KW-1280">Immunoglobulin</keyword>
<sequence length="79" mass="8966">MGVGWIPQSSGKGLKWLADNCWNDDKYYNPSLKNQLTISKDTSNKQVFLKITSVDNADTDTYYCSRESTETQPQLTVVQ</sequence>
<dbReference type="PANTHER" id="PTHR23266">
    <property type="entry name" value="IMMUNOGLOBULIN HEAVY CHAIN"/>
    <property type="match status" value="1"/>
</dbReference>
<dbReference type="SMART" id="SM00406">
    <property type="entry name" value="IGv"/>
    <property type="match status" value="1"/>
</dbReference>
<dbReference type="Gene3D" id="2.60.40.10">
    <property type="entry name" value="Immunoglobulins"/>
    <property type="match status" value="1"/>
</dbReference>